<dbReference type="PANTHER" id="PTHR31616:SF0">
    <property type="entry name" value="GLUCAN 1,4-ALPHA-GLUCOSIDASE"/>
    <property type="match status" value="1"/>
</dbReference>
<dbReference type="Gramene" id="EME32255">
    <property type="protein sequence ID" value="EME32255"/>
    <property type="gene ID" value="Gasu_06640"/>
</dbReference>
<keyword evidence="2" id="KW-0732">Signal</keyword>
<dbReference type="EC" id="3.2.1.3" evidence="3"/>
<dbReference type="AlphaFoldDB" id="M2X6W7"/>
<dbReference type="InterPro" id="IPR012341">
    <property type="entry name" value="6hp_glycosidase-like_sf"/>
</dbReference>
<evidence type="ECO:0000313" key="3">
    <source>
        <dbReference type="EMBL" id="EME32255.1"/>
    </source>
</evidence>
<evidence type="ECO:0000313" key="4">
    <source>
        <dbReference type="Proteomes" id="UP000030680"/>
    </source>
</evidence>
<sequence length="760" mass="86303">MENCSYYKHVLVLICVFQVVGFIHGIAHCSVEDATTDPKQFPKSEALPGMQISNWKNMILTWASTTDCRNGPIARVAGPNSWRISDDWSQTLINFDTFAVRYGSSLNTLDHFLTDPKLWKGSELVGKSGMICSSKGEFSATYDMYDTELLPFQVTTSFFVPVEEQFYLKKITVTNQSPSKLYLKVLSILENGLKGSDFGPLSCPVQARQSNDSTFFHIDMEKCGSFHIGGGEFLESKNFRTSTQVGPATGNKSAFSVFQLYSDGNGVSYITEDVHVQAASVFLLELNANESKSVYSFRAAASDERNLWNVMKKACEKSAQEWIVYTAKSYETWLQSGIRPNICSEPGDGFEKENSCLDSDAEELFTKSLILLKNSQNPTLGLFASSFHTLYGWKAWMRDCSLQAIILGEAGYLEEERKFLEWASFAELRSEWSGGGFHSTYSSWTGDVHDFVEPQYDASALYLLALSHYSFKSNDYSLWYGQNGNSRADMIEQLLLRRDYQRLWAPDFSIWEESSDPVTGEKLPRKYYSFTQSAAFGALMAAAKCRRKQKNFQRAEQLEERARELSESLERIFWQEEEGHYLRSIEDGSRMWLPDPYAADGRIDSSSLGLLLFDVVKNESRRIEHLRNVQSKLSRRKWGIARYDDDHYFYDGIFSPCGCEARNASPPWGVTTMFTAMSEWTHIEQNASFAKNVYGRLQWMVEHSAYGMMPVGEANDGVTGLFVSASTPDLYEYAGMYVWTVLFVQGKAWSMSPLSWDRNE</sequence>
<dbReference type="EMBL" id="KB454487">
    <property type="protein sequence ID" value="EME32255.1"/>
    <property type="molecule type" value="Genomic_DNA"/>
</dbReference>
<gene>
    <name evidence="3" type="ORF">Gasu_06640</name>
</gene>
<evidence type="ECO:0000256" key="1">
    <source>
        <dbReference type="SAM" id="Coils"/>
    </source>
</evidence>
<keyword evidence="1" id="KW-0175">Coiled coil</keyword>
<keyword evidence="4" id="KW-1185">Reference proteome</keyword>
<keyword evidence="3" id="KW-0326">Glycosidase</keyword>
<dbReference type="eggNOG" id="ENOG502RYQZ">
    <property type="taxonomic scope" value="Eukaryota"/>
</dbReference>
<feature type="chain" id="PRO_5004028982" evidence="2">
    <location>
        <begin position="26"/>
        <end position="760"/>
    </location>
</feature>
<dbReference type="GO" id="GO:0004339">
    <property type="term" value="F:glucan 1,4-alpha-glucosidase activity"/>
    <property type="evidence" value="ECO:0007669"/>
    <property type="project" value="UniProtKB-EC"/>
</dbReference>
<dbReference type="KEGG" id="gsl:Gasu_06640"/>
<dbReference type="Gene3D" id="1.50.10.10">
    <property type="match status" value="1"/>
</dbReference>
<dbReference type="SUPFAM" id="SSF48208">
    <property type="entry name" value="Six-hairpin glycosidases"/>
    <property type="match status" value="1"/>
</dbReference>
<dbReference type="GO" id="GO:0005975">
    <property type="term" value="P:carbohydrate metabolic process"/>
    <property type="evidence" value="ECO:0007669"/>
    <property type="project" value="InterPro"/>
</dbReference>
<keyword evidence="3" id="KW-0378">Hydrolase</keyword>
<protein>
    <submittedName>
        <fullName evidence="3">Glucoamylase</fullName>
        <ecNumber evidence="3">3.2.1.3</ecNumber>
    </submittedName>
</protein>
<feature type="signal peptide" evidence="2">
    <location>
        <begin position="1"/>
        <end position="25"/>
    </location>
</feature>
<proteinExistence type="predicted"/>
<organism evidence="3 4">
    <name type="scientific">Galdieria sulphuraria</name>
    <name type="common">Red alga</name>
    <dbReference type="NCBI Taxonomy" id="130081"/>
    <lineage>
        <taxon>Eukaryota</taxon>
        <taxon>Rhodophyta</taxon>
        <taxon>Bangiophyceae</taxon>
        <taxon>Galdieriales</taxon>
        <taxon>Galdieriaceae</taxon>
        <taxon>Galdieria</taxon>
    </lineage>
</organism>
<dbReference type="PANTHER" id="PTHR31616">
    <property type="entry name" value="TREHALASE"/>
    <property type="match status" value="1"/>
</dbReference>
<dbReference type="InterPro" id="IPR008928">
    <property type="entry name" value="6-hairpin_glycosidase_sf"/>
</dbReference>
<feature type="coiled-coil region" evidence="1">
    <location>
        <begin position="545"/>
        <end position="575"/>
    </location>
</feature>
<dbReference type="RefSeq" id="XP_005708775.1">
    <property type="nucleotide sequence ID" value="XM_005708718.1"/>
</dbReference>
<evidence type="ECO:0000256" key="2">
    <source>
        <dbReference type="SAM" id="SignalP"/>
    </source>
</evidence>
<reference evidence="4" key="1">
    <citation type="journal article" date="2013" name="Science">
        <title>Gene transfer from bacteria and archaea facilitated evolution of an extremophilic eukaryote.</title>
        <authorList>
            <person name="Schonknecht G."/>
            <person name="Chen W.H."/>
            <person name="Ternes C.M."/>
            <person name="Barbier G.G."/>
            <person name="Shrestha R.P."/>
            <person name="Stanke M."/>
            <person name="Brautigam A."/>
            <person name="Baker B.J."/>
            <person name="Banfield J.F."/>
            <person name="Garavito R.M."/>
            <person name="Carr K."/>
            <person name="Wilkerson C."/>
            <person name="Rensing S.A."/>
            <person name="Gagneul D."/>
            <person name="Dickenson N.E."/>
            <person name="Oesterhelt C."/>
            <person name="Lercher M.J."/>
            <person name="Weber A.P."/>
        </authorList>
    </citation>
    <scope>NUCLEOTIDE SEQUENCE [LARGE SCALE GENOMIC DNA]</scope>
    <source>
        <strain evidence="4">074W</strain>
    </source>
</reference>
<name>M2X6W7_GALSU</name>
<dbReference type="GeneID" id="17090847"/>
<dbReference type="Proteomes" id="UP000030680">
    <property type="component" value="Unassembled WGS sequence"/>
</dbReference>
<dbReference type="OrthoDB" id="15235at2759"/>
<dbReference type="OMA" id="MSEWTHI"/>
<accession>M2X6W7</accession>